<dbReference type="Pfam" id="PF02954">
    <property type="entry name" value="HTH_8"/>
    <property type="match status" value="1"/>
</dbReference>
<evidence type="ECO:0000313" key="11">
    <source>
        <dbReference type="EMBL" id="XCH46328.1"/>
    </source>
</evidence>
<dbReference type="GO" id="GO:0005524">
    <property type="term" value="F:ATP binding"/>
    <property type="evidence" value="ECO:0007669"/>
    <property type="project" value="UniProtKB-KW"/>
</dbReference>
<feature type="modified residue" description="4-aspartylphosphate" evidence="8">
    <location>
        <position position="53"/>
    </location>
</feature>
<dbReference type="SMART" id="SM00382">
    <property type="entry name" value="AAA"/>
    <property type="match status" value="1"/>
</dbReference>
<dbReference type="Gene3D" id="1.10.8.60">
    <property type="match status" value="1"/>
</dbReference>
<proteinExistence type="predicted"/>
<dbReference type="AlphaFoldDB" id="A0AAU8GYH2"/>
<dbReference type="GO" id="GO:0000160">
    <property type="term" value="P:phosphorelay signal transduction system"/>
    <property type="evidence" value="ECO:0007669"/>
    <property type="project" value="UniProtKB-KW"/>
</dbReference>
<keyword evidence="3" id="KW-0067">ATP-binding</keyword>
<dbReference type="InterPro" id="IPR058031">
    <property type="entry name" value="AAA_lid_NorR"/>
</dbReference>
<evidence type="ECO:0000256" key="3">
    <source>
        <dbReference type="ARBA" id="ARBA00022840"/>
    </source>
</evidence>
<dbReference type="InterPro" id="IPR002078">
    <property type="entry name" value="Sigma_54_int"/>
</dbReference>
<dbReference type="Gene3D" id="3.40.50.2300">
    <property type="match status" value="1"/>
</dbReference>
<dbReference type="InterPro" id="IPR025943">
    <property type="entry name" value="Sigma_54_int_dom_ATP-bd_2"/>
</dbReference>
<evidence type="ECO:0000256" key="7">
    <source>
        <dbReference type="ARBA" id="ARBA00023163"/>
    </source>
</evidence>
<dbReference type="InterPro" id="IPR011006">
    <property type="entry name" value="CheY-like_superfamily"/>
</dbReference>
<reference evidence="11" key="1">
    <citation type="submission" date="2024-01" db="EMBL/GenBank/DDBJ databases">
        <title>The first autotrophic representatives of the genus Thermodesulfovibrio.</title>
        <authorList>
            <person name="Maltseva A.I."/>
            <person name="Elcheninov A.G."/>
            <person name="Kublanov I.V."/>
            <person name="Lebedinsky A.V."/>
            <person name="Frolov E.N."/>
        </authorList>
    </citation>
    <scope>NUCLEOTIDE SEQUENCE</scope>
    <source>
        <strain evidence="11">3907-1M</strain>
    </source>
</reference>
<dbReference type="PROSITE" id="PS00688">
    <property type="entry name" value="SIGMA54_INTERACT_3"/>
    <property type="match status" value="1"/>
</dbReference>
<dbReference type="PROSITE" id="PS00675">
    <property type="entry name" value="SIGMA54_INTERACT_1"/>
    <property type="match status" value="1"/>
</dbReference>
<dbReference type="InterPro" id="IPR025944">
    <property type="entry name" value="Sigma_54_int_dom_CS"/>
</dbReference>
<dbReference type="FunFam" id="3.40.50.300:FF:000006">
    <property type="entry name" value="DNA-binding transcriptional regulator NtrC"/>
    <property type="match status" value="1"/>
</dbReference>
<sequence>MKEKILIIEDDPAMNLGMNHFLRSCGYEVKSCEDGKKALFILDSERFDIAIVDLKLPGVDGLTILKEIKNRTPQTGVIIITAFAEVKTAVQAIKDGAFDYIAKPFTNEELFLVIERFLKFRDLEKEVKQLTELVKRKEGFEEIVCNSSAMKEILDKIEAVAKTDVPVLIQGESGTGKELIADAIQRRSLRKDKPYIKINCAAIPETLFESELFGYEKGAFTGATERKSGKFELANGGTIFFDEIGDMPMPLQAKLLRVIEDGTVYPLGGKEPIKINVRCIYATSKNLKELIKNEKFREDLFYRINVIPVVIPPLRERKEDISALIEHFLKIFSEKYGKKNITISPSAYEALLSYDYPGNVRELKHAIERAVLLSKDGIIDIKHLPEEFSPMGSLQKQCLISNFSLKECLENFERNLIIKALEECGWKKAEAAKKLGISRKALWEKIKFYRIGQPLQNNGGGGIRTPGRV</sequence>
<dbReference type="InterPro" id="IPR027417">
    <property type="entry name" value="P-loop_NTPase"/>
</dbReference>
<dbReference type="GO" id="GO:0043565">
    <property type="term" value="F:sequence-specific DNA binding"/>
    <property type="evidence" value="ECO:0007669"/>
    <property type="project" value="InterPro"/>
</dbReference>
<dbReference type="SMART" id="SM00448">
    <property type="entry name" value="REC"/>
    <property type="match status" value="1"/>
</dbReference>
<feature type="domain" description="Response regulatory" evidence="10">
    <location>
        <begin position="4"/>
        <end position="118"/>
    </location>
</feature>
<gene>
    <name evidence="11" type="ORF">V4D30_08255</name>
</gene>
<evidence type="ECO:0000259" key="10">
    <source>
        <dbReference type="PROSITE" id="PS50110"/>
    </source>
</evidence>
<keyword evidence="6" id="KW-0238">DNA-binding</keyword>
<dbReference type="PRINTS" id="PR01590">
    <property type="entry name" value="HTHFIS"/>
</dbReference>
<keyword evidence="1 8" id="KW-0597">Phosphoprotein</keyword>
<evidence type="ECO:0000259" key="9">
    <source>
        <dbReference type="PROSITE" id="PS50045"/>
    </source>
</evidence>
<dbReference type="CDD" id="cd00009">
    <property type="entry name" value="AAA"/>
    <property type="match status" value="1"/>
</dbReference>
<keyword evidence="4" id="KW-0902">Two-component regulatory system</keyword>
<dbReference type="EMBL" id="CP144373">
    <property type="protein sequence ID" value="XCH46328.1"/>
    <property type="molecule type" value="Genomic_DNA"/>
</dbReference>
<organism evidence="11">
    <name type="scientific">Thermodesulfovibrio autotrophicus</name>
    <dbReference type="NCBI Taxonomy" id="3118333"/>
    <lineage>
        <taxon>Bacteria</taxon>
        <taxon>Pseudomonadati</taxon>
        <taxon>Nitrospirota</taxon>
        <taxon>Thermodesulfovibrionia</taxon>
        <taxon>Thermodesulfovibrionales</taxon>
        <taxon>Thermodesulfovibrionaceae</taxon>
        <taxon>Thermodesulfovibrio</taxon>
    </lineage>
</organism>
<dbReference type="PROSITE" id="PS50045">
    <property type="entry name" value="SIGMA54_INTERACT_4"/>
    <property type="match status" value="1"/>
</dbReference>
<dbReference type="KEGG" id="taut:V4D30_08255"/>
<dbReference type="RefSeq" id="WP_353683866.1">
    <property type="nucleotide sequence ID" value="NZ_CP144373.1"/>
</dbReference>
<dbReference type="InterPro" id="IPR025662">
    <property type="entry name" value="Sigma_54_int_dom_ATP-bd_1"/>
</dbReference>
<dbReference type="PROSITE" id="PS00676">
    <property type="entry name" value="SIGMA54_INTERACT_2"/>
    <property type="match status" value="1"/>
</dbReference>
<dbReference type="PANTHER" id="PTHR32071:SF57">
    <property type="entry name" value="C4-DICARBOXYLATE TRANSPORT TRANSCRIPTIONAL REGULATORY PROTEIN DCTD"/>
    <property type="match status" value="1"/>
</dbReference>
<dbReference type="SUPFAM" id="SSF52540">
    <property type="entry name" value="P-loop containing nucleoside triphosphate hydrolases"/>
    <property type="match status" value="1"/>
</dbReference>
<evidence type="ECO:0000256" key="8">
    <source>
        <dbReference type="PROSITE-ProRule" id="PRU00169"/>
    </source>
</evidence>
<dbReference type="PANTHER" id="PTHR32071">
    <property type="entry name" value="TRANSCRIPTIONAL REGULATORY PROTEIN"/>
    <property type="match status" value="1"/>
</dbReference>
<keyword evidence="7" id="KW-0804">Transcription</keyword>
<dbReference type="FunFam" id="3.40.50.2300:FF:000018">
    <property type="entry name" value="DNA-binding transcriptional regulator NtrC"/>
    <property type="match status" value="1"/>
</dbReference>
<dbReference type="Gene3D" id="1.10.10.60">
    <property type="entry name" value="Homeodomain-like"/>
    <property type="match status" value="1"/>
</dbReference>
<accession>A0AAU8GYH2</accession>
<keyword evidence="5" id="KW-0805">Transcription regulation</keyword>
<evidence type="ECO:0000256" key="1">
    <source>
        <dbReference type="ARBA" id="ARBA00022553"/>
    </source>
</evidence>
<dbReference type="SUPFAM" id="SSF46689">
    <property type="entry name" value="Homeodomain-like"/>
    <property type="match status" value="1"/>
</dbReference>
<name>A0AAU8GYH2_9BACT</name>
<evidence type="ECO:0000256" key="6">
    <source>
        <dbReference type="ARBA" id="ARBA00023125"/>
    </source>
</evidence>
<dbReference type="Gene3D" id="3.40.50.300">
    <property type="entry name" value="P-loop containing nucleotide triphosphate hydrolases"/>
    <property type="match status" value="1"/>
</dbReference>
<protein>
    <submittedName>
        <fullName evidence="11">Sigma-54 dependent transcriptional regulator</fullName>
    </submittedName>
</protein>
<dbReference type="Pfam" id="PF00158">
    <property type="entry name" value="Sigma54_activat"/>
    <property type="match status" value="1"/>
</dbReference>
<dbReference type="SUPFAM" id="SSF52172">
    <property type="entry name" value="CheY-like"/>
    <property type="match status" value="1"/>
</dbReference>
<evidence type="ECO:0000256" key="2">
    <source>
        <dbReference type="ARBA" id="ARBA00022741"/>
    </source>
</evidence>
<keyword evidence="2" id="KW-0547">Nucleotide-binding</keyword>
<dbReference type="GO" id="GO:0006355">
    <property type="term" value="P:regulation of DNA-templated transcription"/>
    <property type="evidence" value="ECO:0007669"/>
    <property type="project" value="InterPro"/>
</dbReference>
<evidence type="ECO:0000256" key="5">
    <source>
        <dbReference type="ARBA" id="ARBA00023015"/>
    </source>
</evidence>
<dbReference type="InterPro" id="IPR001789">
    <property type="entry name" value="Sig_transdc_resp-reg_receiver"/>
</dbReference>
<dbReference type="Pfam" id="PF25601">
    <property type="entry name" value="AAA_lid_14"/>
    <property type="match status" value="1"/>
</dbReference>
<feature type="domain" description="Sigma-54 factor interaction" evidence="9">
    <location>
        <begin position="143"/>
        <end position="372"/>
    </location>
</feature>
<dbReference type="InterPro" id="IPR003593">
    <property type="entry name" value="AAA+_ATPase"/>
</dbReference>
<dbReference type="PROSITE" id="PS50110">
    <property type="entry name" value="RESPONSE_REGULATORY"/>
    <property type="match status" value="1"/>
</dbReference>
<dbReference type="Pfam" id="PF00072">
    <property type="entry name" value="Response_reg"/>
    <property type="match status" value="1"/>
</dbReference>
<evidence type="ECO:0000256" key="4">
    <source>
        <dbReference type="ARBA" id="ARBA00023012"/>
    </source>
</evidence>
<dbReference type="InterPro" id="IPR002197">
    <property type="entry name" value="HTH_Fis"/>
</dbReference>
<dbReference type="InterPro" id="IPR009057">
    <property type="entry name" value="Homeodomain-like_sf"/>
</dbReference>